<evidence type="ECO:0000259" key="10">
    <source>
        <dbReference type="Pfam" id="PF04290"/>
    </source>
</evidence>
<organism evidence="11 12">
    <name type="scientific">Pseudooceanicola sediminis</name>
    <dbReference type="NCBI Taxonomy" id="2211117"/>
    <lineage>
        <taxon>Bacteria</taxon>
        <taxon>Pseudomonadati</taxon>
        <taxon>Pseudomonadota</taxon>
        <taxon>Alphaproteobacteria</taxon>
        <taxon>Rhodobacterales</taxon>
        <taxon>Paracoccaceae</taxon>
        <taxon>Pseudooceanicola</taxon>
    </lineage>
</organism>
<evidence type="ECO:0000256" key="8">
    <source>
        <dbReference type="ARBA" id="ARBA00038436"/>
    </source>
</evidence>
<evidence type="ECO:0000313" key="11">
    <source>
        <dbReference type="EMBL" id="RII39641.1"/>
    </source>
</evidence>
<comment type="subcellular location">
    <subcellularLocation>
        <location evidence="1 9">Cell inner membrane</location>
        <topology evidence="1 9">Multi-pass membrane protein</topology>
    </subcellularLocation>
</comment>
<accession>A0A399J310</accession>
<evidence type="ECO:0000256" key="1">
    <source>
        <dbReference type="ARBA" id="ARBA00004429"/>
    </source>
</evidence>
<dbReference type="EMBL" id="QWJJ01000004">
    <property type="protein sequence ID" value="RII39641.1"/>
    <property type="molecule type" value="Genomic_DNA"/>
</dbReference>
<reference evidence="11 12" key="1">
    <citation type="submission" date="2018-08" db="EMBL/GenBank/DDBJ databases">
        <title>Pseudooceanicola sediminis CY03 in the family Rhodobacteracea.</title>
        <authorList>
            <person name="Zhang Y.-J."/>
        </authorList>
    </citation>
    <scope>NUCLEOTIDE SEQUENCE [LARGE SCALE GENOMIC DNA]</scope>
    <source>
        <strain evidence="11 12">CY03</strain>
    </source>
</reference>
<comment type="subunit">
    <text evidence="9">The complex comprises the extracytoplasmic solute receptor protein and the two transmembrane proteins.</text>
</comment>
<dbReference type="PANTHER" id="PTHR35011:SF2">
    <property type="entry name" value="2,3-DIKETO-L-GULONATE TRAP TRANSPORTER SMALL PERMEASE PROTEIN YIAM"/>
    <property type="match status" value="1"/>
</dbReference>
<dbReference type="GO" id="GO:0015740">
    <property type="term" value="P:C4-dicarboxylate transport"/>
    <property type="evidence" value="ECO:0007669"/>
    <property type="project" value="TreeGrafter"/>
</dbReference>
<comment type="function">
    <text evidence="9">Part of the tripartite ATP-independent periplasmic (TRAP) transport system.</text>
</comment>
<comment type="caution">
    <text evidence="11">The sequence shown here is derived from an EMBL/GenBank/DDBJ whole genome shotgun (WGS) entry which is preliminary data.</text>
</comment>
<keyword evidence="6 9" id="KW-1133">Transmembrane helix</keyword>
<keyword evidence="2 9" id="KW-0813">Transport</keyword>
<evidence type="ECO:0000256" key="4">
    <source>
        <dbReference type="ARBA" id="ARBA00022519"/>
    </source>
</evidence>
<dbReference type="RefSeq" id="WP_119398075.1">
    <property type="nucleotide sequence ID" value="NZ_QWJJ01000004.1"/>
</dbReference>
<feature type="transmembrane region" description="Helical" evidence="9">
    <location>
        <begin position="90"/>
        <end position="112"/>
    </location>
</feature>
<dbReference type="AlphaFoldDB" id="A0A399J310"/>
<dbReference type="Pfam" id="PF04290">
    <property type="entry name" value="DctQ"/>
    <property type="match status" value="1"/>
</dbReference>
<dbReference type="GO" id="GO:0022857">
    <property type="term" value="F:transmembrane transporter activity"/>
    <property type="evidence" value="ECO:0007669"/>
    <property type="project" value="UniProtKB-UniRule"/>
</dbReference>
<evidence type="ECO:0000313" key="12">
    <source>
        <dbReference type="Proteomes" id="UP000265848"/>
    </source>
</evidence>
<dbReference type="PANTHER" id="PTHR35011">
    <property type="entry name" value="2,3-DIKETO-L-GULONATE TRAP TRANSPORTER SMALL PERMEASE PROTEIN YIAM"/>
    <property type="match status" value="1"/>
</dbReference>
<gene>
    <name evidence="11" type="ORF">DL237_05680</name>
</gene>
<dbReference type="InterPro" id="IPR055348">
    <property type="entry name" value="DctQ"/>
</dbReference>
<keyword evidence="12" id="KW-1185">Reference proteome</keyword>
<feature type="domain" description="Tripartite ATP-independent periplasmic transporters DctQ component" evidence="10">
    <location>
        <begin position="28"/>
        <end position="171"/>
    </location>
</feature>
<dbReference type="InterPro" id="IPR007387">
    <property type="entry name" value="TRAP_DctQ"/>
</dbReference>
<evidence type="ECO:0000256" key="7">
    <source>
        <dbReference type="ARBA" id="ARBA00023136"/>
    </source>
</evidence>
<dbReference type="GO" id="GO:0005886">
    <property type="term" value="C:plasma membrane"/>
    <property type="evidence" value="ECO:0007669"/>
    <property type="project" value="UniProtKB-SubCell"/>
</dbReference>
<comment type="similarity">
    <text evidence="8 9">Belongs to the TRAP transporter small permease family.</text>
</comment>
<name>A0A399J310_9RHOB</name>
<sequence length="192" mass="21067">MSAMTFSSLQRPFRRALRGLLVTIVGALLVIMIVQIVLRYGFSASLLWAEEVCRYLLIWLAFLAVPLAFERGEVASLTFLSVRMARVPALVLASVTALLSLILCLLLVYYGWRFADMAGRATIPAIRFILEDLFGANAPEAPGTFWVYVALPVGMGLLALRLIGDLVLCLRAISSGDTLGDILMRTETELAE</sequence>
<dbReference type="OrthoDB" id="4964541at2"/>
<evidence type="ECO:0000256" key="3">
    <source>
        <dbReference type="ARBA" id="ARBA00022475"/>
    </source>
</evidence>
<feature type="transmembrane region" description="Helical" evidence="9">
    <location>
        <begin position="145"/>
        <end position="164"/>
    </location>
</feature>
<protein>
    <recommendedName>
        <fullName evidence="9">TRAP transporter small permease protein</fullName>
    </recommendedName>
</protein>
<evidence type="ECO:0000256" key="9">
    <source>
        <dbReference type="RuleBase" id="RU369079"/>
    </source>
</evidence>
<feature type="transmembrane region" description="Helical" evidence="9">
    <location>
        <begin position="20"/>
        <end position="40"/>
    </location>
</feature>
<keyword evidence="7 9" id="KW-0472">Membrane</keyword>
<evidence type="ECO:0000256" key="2">
    <source>
        <dbReference type="ARBA" id="ARBA00022448"/>
    </source>
</evidence>
<keyword evidence="4 9" id="KW-0997">Cell inner membrane</keyword>
<keyword evidence="5 9" id="KW-0812">Transmembrane</keyword>
<feature type="transmembrane region" description="Helical" evidence="9">
    <location>
        <begin position="52"/>
        <end position="69"/>
    </location>
</feature>
<keyword evidence="3" id="KW-1003">Cell membrane</keyword>
<evidence type="ECO:0000256" key="5">
    <source>
        <dbReference type="ARBA" id="ARBA00022692"/>
    </source>
</evidence>
<proteinExistence type="inferred from homology"/>
<evidence type="ECO:0000256" key="6">
    <source>
        <dbReference type="ARBA" id="ARBA00022989"/>
    </source>
</evidence>
<dbReference type="Proteomes" id="UP000265848">
    <property type="component" value="Unassembled WGS sequence"/>
</dbReference>